<organism evidence="2 3">
    <name type="scientific">Noviherbaspirillum autotrophicum</name>
    <dbReference type="NCBI Taxonomy" id="709839"/>
    <lineage>
        <taxon>Bacteria</taxon>
        <taxon>Pseudomonadati</taxon>
        <taxon>Pseudomonadota</taxon>
        <taxon>Betaproteobacteria</taxon>
        <taxon>Burkholderiales</taxon>
        <taxon>Oxalobacteraceae</taxon>
        <taxon>Noviherbaspirillum</taxon>
    </lineage>
</organism>
<dbReference type="AlphaFoldDB" id="A0A0C1YT39"/>
<protein>
    <submittedName>
        <fullName evidence="2">Membrane protein</fullName>
    </submittedName>
</protein>
<evidence type="ECO:0000313" key="2">
    <source>
        <dbReference type="EMBL" id="KIF83832.1"/>
    </source>
</evidence>
<dbReference type="PROSITE" id="PS51257">
    <property type="entry name" value="PROKAR_LIPOPROTEIN"/>
    <property type="match status" value="1"/>
</dbReference>
<reference evidence="2 3" key="1">
    <citation type="submission" date="2014-12" db="EMBL/GenBank/DDBJ databases">
        <title>Denitrispirillum autotrophicum gen. nov., sp. nov., Denitrifying, Facultatively Autotrophic Bacteria Isolated from Rice Paddy Soil.</title>
        <authorList>
            <person name="Ishii S."/>
            <person name="Ashida N."/>
            <person name="Ohno H."/>
            <person name="Otsuka S."/>
            <person name="Yokota A."/>
            <person name="Senoo K."/>
        </authorList>
    </citation>
    <scope>NUCLEOTIDE SEQUENCE [LARGE SCALE GENOMIC DNA]</scope>
    <source>
        <strain evidence="2 3">TSA66</strain>
    </source>
</reference>
<sequence>MEFAGRLLTSGLLALLCACSALIPASVHTGDSEEQVIAKRGQPTHRYQDGRDHILEYAQGPWGQATYMVHIGPDSRVISFEQVLTSQKFASIKIGQATKDDVLRTVGAPSETSYLSLSELEVWSYPYKESGVWNSLMHIHFDRSGIVRKMMNGPDPRFDPDEHFPFGMFRVR</sequence>
<dbReference type="OrthoDB" id="8962020at2"/>
<dbReference type="RefSeq" id="WP_040040976.1">
    <property type="nucleotide sequence ID" value="NZ_JWJG01000028.1"/>
</dbReference>
<dbReference type="STRING" id="709839.TSA66_18205"/>
<keyword evidence="1" id="KW-0732">Signal</keyword>
<feature type="chain" id="PRO_5002144112" evidence="1">
    <location>
        <begin position="30"/>
        <end position="172"/>
    </location>
</feature>
<evidence type="ECO:0000256" key="1">
    <source>
        <dbReference type="SAM" id="SignalP"/>
    </source>
</evidence>
<gene>
    <name evidence="2" type="ORF">TSA66_18205</name>
</gene>
<dbReference type="EMBL" id="JWJG01000028">
    <property type="protein sequence ID" value="KIF83832.1"/>
    <property type="molecule type" value="Genomic_DNA"/>
</dbReference>
<evidence type="ECO:0000313" key="3">
    <source>
        <dbReference type="Proteomes" id="UP000031572"/>
    </source>
</evidence>
<accession>A0A0C1YT39</accession>
<name>A0A0C1YT39_9BURK</name>
<keyword evidence="3" id="KW-1185">Reference proteome</keyword>
<feature type="signal peptide" evidence="1">
    <location>
        <begin position="1"/>
        <end position="29"/>
    </location>
</feature>
<comment type="caution">
    <text evidence="2">The sequence shown here is derived from an EMBL/GenBank/DDBJ whole genome shotgun (WGS) entry which is preliminary data.</text>
</comment>
<proteinExistence type="predicted"/>
<dbReference type="Proteomes" id="UP000031572">
    <property type="component" value="Unassembled WGS sequence"/>
</dbReference>